<evidence type="ECO:0000313" key="2">
    <source>
        <dbReference type="EMBL" id="QEE16886.1"/>
    </source>
</evidence>
<keyword evidence="3" id="KW-1185">Reference proteome</keyword>
<dbReference type="GeneID" id="41330696"/>
<feature type="compositionally biased region" description="Basic and acidic residues" evidence="1">
    <location>
        <begin position="1"/>
        <end position="16"/>
    </location>
</feature>
<organism evidence="2 3">
    <name type="scientific">Promethearchaeum syntrophicum</name>
    <dbReference type="NCBI Taxonomy" id="2594042"/>
    <lineage>
        <taxon>Archaea</taxon>
        <taxon>Promethearchaeati</taxon>
        <taxon>Promethearchaeota</taxon>
        <taxon>Promethearchaeia</taxon>
        <taxon>Promethearchaeales</taxon>
        <taxon>Promethearchaeaceae</taxon>
        <taxon>Promethearchaeum</taxon>
    </lineage>
</organism>
<dbReference type="RefSeq" id="WP_147663812.1">
    <property type="nucleotide sequence ID" value="NZ_CP042905.2"/>
</dbReference>
<dbReference type="EMBL" id="CP042905">
    <property type="protein sequence ID" value="QEE16886.1"/>
    <property type="molecule type" value="Genomic_DNA"/>
</dbReference>
<proteinExistence type="predicted"/>
<name>A0A5B9DDT5_9ARCH</name>
<feature type="region of interest" description="Disordered" evidence="1">
    <location>
        <begin position="339"/>
        <end position="392"/>
    </location>
</feature>
<dbReference type="KEGG" id="psyt:DSAG12_02716"/>
<dbReference type="AlphaFoldDB" id="A0A5B9DDT5"/>
<sequence length="472" mass="54337">MGEKIADNFVEKEKNQENASTIQSEKPNKNKIETVDKPASAEKPESEVKKEENEIPVAKVNLPTQPVEIIKLTKSGSITVPKKIREKLTENQIFACWEQDSRIIFQPIQEFQIQELTLVKTKSSTSKEPSKKSGKSKRSKKMKKPTGGPQPELIKYIPFQIDSQDKILSILESTFYLLTEDPPKIDEGIERIRYIIINYTSGVARNDDRLKNTVILFISDIIEKIPNQNFNELIKFAQESIVSSIKSKFLREQGLITLFNSSIRANDDDSVIFLKEILQGISEYTEPYAILQGFKGLVRSFSKNELNIPEALKFLIRDEIQKYIFGYEQPKKEIIHVLKKEGSEEEGEVSDEEREVSDEEREVSDEEREVSDEEGEIPDEEEEIPDEEEEFTDEDIVVTDEEMEILEKALVQNEIEQLNTDHSLQLIELLEEMHLIEDAYSLTENLLKSISAEDIRIDAVRQTLSRLKKTHI</sequence>
<feature type="compositionally biased region" description="Acidic residues" evidence="1">
    <location>
        <begin position="343"/>
        <end position="392"/>
    </location>
</feature>
<reference evidence="2 3" key="1">
    <citation type="journal article" date="2020" name="Nature">
        <title>Isolation of an archaeon at the prokaryote-eukaryote interface.</title>
        <authorList>
            <person name="Imachi H."/>
            <person name="Nobu M.K."/>
            <person name="Nakahara N."/>
            <person name="Morono Y."/>
            <person name="Ogawara M."/>
            <person name="Takaki Y."/>
            <person name="Takano Y."/>
            <person name="Uematsu K."/>
            <person name="Ikuta T."/>
            <person name="Ito M."/>
            <person name="Matsui Y."/>
            <person name="Miyazaki M."/>
            <person name="Murata K."/>
            <person name="Saito Y."/>
            <person name="Sakai S."/>
            <person name="Song C."/>
            <person name="Tasumi E."/>
            <person name="Yamanaka Y."/>
            <person name="Yamaguchi T."/>
            <person name="Kamagata Y."/>
            <person name="Tamaki H."/>
            <person name="Takai K."/>
        </authorList>
    </citation>
    <scope>NUCLEOTIDE SEQUENCE [LARGE SCALE GENOMIC DNA]</scope>
    <source>
        <strain evidence="2 3">MK-D1</strain>
    </source>
</reference>
<feature type="region of interest" description="Disordered" evidence="1">
    <location>
        <begin position="1"/>
        <end position="53"/>
    </location>
</feature>
<feature type="compositionally biased region" description="Basic residues" evidence="1">
    <location>
        <begin position="132"/>
        <end position="144"/>
    </location>
</feature>
<feature type="compositionally biased region" description="Basic and acidic residues" evidence="1">
    <location>
        <begin position="26"/>
        <end position="53"/>
    </location>
</feature>
<feature type="region of interest" description="Disordered" evidence="1">
    <location>
        <begin position="122"/>
        <end position="151"/>
    </location>
</feature>
<accession>A0A5B9DDT5</accession>
<gene>
    <name evidence="2" type="ORF">DSAG12_02716</name>
</gene>
<evidence type="ECO:0000256" key="1">
    <source>
        <dbReference type="SAM" id="MobiDB-lite"/>
    </source>
</evidence>
<protein>
    <submittedName>
        <fullName evidence="2">Uncharacterized protein</fullName>
    </submittedName>
</protein>
<evidence type="ECO:0000313" key="3">
    <source>
        <dbReference type="Proteomes" id="UP000321408"/>
    </source>
</evidence>
<reference evidence="2 3" key="2">
    <citation type="journal article" date="2024" name="Int. J. Syst. Evol. Microbiol.">
        <title>Promethearchaeum syntrophicum gen. nov., sp. nov., an anaerobic, obligately syntrophic archaeon, the first isolate of the lineage 'Asgard' archaea, and proposal of the new archaeal phylum Promethearchaeota phyl. nov. and kingdom Promethearchaeati regn. nov.</title>
        <authorList>
            <person name="Imachi H."/>
            <person name="Nobu M.K."/>
            <person name="Kato S."/>
            <person name="Takaki Y."/>
            <person name="Miyazaki M."/>
            <person name="Miyata M."/>
            <person name="Ogawara M."/>
            <person name="Saito Y."/>
            <person name="Sakai S."/>
            <person name="Tahara Y.O."/>
            <person name="Takano Y."/>
            <person name="Tasumi E."/>
            <person name="Uematsu K."/>
            <person name="Yoshimura T."/>
            <person name="Itoh T."/>
            <person name="Ohkuma M."/>
            <person name="Takai K."/>
        </authorList>
    </citation>
    <scope>NUCLEOTIDE SEQUENCE [LARGE SCALE GENOMIC DNA]</scope>
    <source>
        <strain evidence="2 3">MK-D1</strain>
    </source>
</reference>
<dbReference type="Proteomes" id="UP000321408">
    <property type="component" value="Chromosome"/>
</dbReference>